<protein>
    <recommendedName>
        <fullName evidence="3">Type 4 fimbrial biogenesis protein PilX N-terminal domain-containing protein</fullName>
    </recommendedName>
</protein>
<evidence type="ECO:0000313" key="1">
    <source>
        <dbReference type="EMBL" id="APC41495.1"/>
    </source>
</evidence>
<evidence type="ECO:0000313" key="2">
    <source>
        <dbReference type="Proteomes" id="UP000182569"/>
    </source>
</evidence>
<dbReference type="OrthoDB" id="2588291at2"/>
<gene>
    <name evidence="1" type="ORF">A7L45_16120</name>
</gene>
<dbReference type="KEGG" id="ceu:A7L45_16120"/>
<dbReference type="RefSeq" id="WP_071613788.1">
    <property type="nucleotide sequence ID" value="NZ_CP015756.1"/>
</dbReference>
<dbReference type="STRING" id="1552.A7L45_16120"/>
<dbReference type="AlphaFoldDB" id="A0A1J0GJN7"/>
<organism evidence="1 2">
    <name type="scientific">Clostridium estertheticum subsp. estertheticum</name>
    <dbReference type="NCBI Taxonomy" id="1552"/>
    <lineage>
        <taxon>Bacteria</taxon>
        <taxon>Bacillati</taxon>
        <taxon>Bacillota</taxon>
        <taxon>Clostridia</taxon>
        <taxon>Eubacteriales</taxon>
        <taxon>Clostridiaceae</taxon>
        <taxon>Clostridium</taxon>
    </lineage>
</organism>
<keyword evidence="2" id="KW-1185">Reference proteome</keyword>
<proteinExistence type="predicted"/>
<accession>A0A1J0GJN7</accession>
<name>A0A1J0GJN7_9CLOT</name>
<dbReference type="EMBL" id="CP015756">
    <property type="protein sequence ID" value="APC41495.1"/>
    <property type="molecule type" value="Genomic_DNA"/>
</dbReference>
<reference evidence="2" key="1">
    <citation type="journal article" date="2016" name="Front. Microbiol.">
        <title>Complete Genome Sequence of Clostridium estertheticum DSM 8809, a Microbe Identified in Spoiled Vacuum Packed Beef.</title>
        <authorList>
            <person name="Yu Z."/>
            <person name="Gunn L."/>
            <person name="Brennan E."/>
            <person name="Reid R."/>
            <person name="Wall P.G."/>
            <person name="Gaora O.P."/>
            <person name="Hurley D."/>
            <person name="Bolton D."/>
            <person name="Fanning S."/>
        </authorList>
    </citation>
    <scope>NUCLEOTIDE SEQUENCE [LARGE SCALE GENOMIC DNA]</scope>
    <source>
        <strain evidence="2">DSM 8809</strain>
    </source>
</reference>
<evidence type="ECO:0008006" key="3">
    <source>
        <dbReference type="Google" id="ProtNLM"/>
    </source>
</evidence>
<sequence length="450" mass="48645">MNIFKKTKNNKGMILPLVLVVLVVLSILGITVLSISLAENKESAYQENKMQAYYLARAGAEAVAKHIIDMPSDIINIKGKTSDITRIDNSDKGYFQVQVKEISSSELNIISTGTVGMHSEGVTLSLKKSSGSSISKLENALYVNSSIEFTGSTKIKGSVMTNFTDASQILFDNSGEQYITGDLLVLNSSMKKADINRWGTNYGYKIQGSLKLSDTSMPTFEMPVFPTYPLESGSLPGINNTLKLDWSNSPYTIINSGYYKGGIEVPPGEILNINVKDSDMIIRTKYLRVGGVIKINKTGIGKVYVYIDGTDQSDFQVSSGMINVDGNSNDLLIYFKTNIFDTNGNMIVNASIYGRQSNIHIGGSDKINGNIIAGGTSVKVDGDVSANVRVIYAPNAAVNLDGSGKIKGSIIAQSLKMTGGSLLEYASLVEDSSLDIIFGSSGSYKYDKWK</sequence>
<dbReference type="Proteomes" id="UP000182569">
    <property type="component" value="Chromosome"/>
</dbReference>